<comment type="caution">
    <text evidence="1">The sequence shown here is derived from an EMBL/GenBank/DDBJ whole genome shotgun (WGS) entry which is preliminary data.</text>
</comment>
<protein>
    <submittedName>
        <fullName evidence="1">Uncharacterized protein</fullName>
    </submittedName>
</protein>
<sequence>FTNSDDEIRAAKWVSENLNEIILSDERFISLVIQNNYFKVNGFEDNSPYVYPTFYRNDPEEVRMVMRELRAGYFATTKRMRDDYILMLNFPQVPMENGQMYEENFTKVYDNGDVKVY</sequence>
<accession>X1PD51</accession>
<feature type="non-terminal residue" evidence="1">
    <location>
        <position position="1"/>
    </location>
</feature>
<dbReference type="AlphaFoldDB" id="X1PD51"/>
<evidence type="ECO:0000313" key="1">
    <source>
        <dbReference type="EMBL" id="GAI54237.1"/>
    </source>
</evidence>
<gene>
    <name evidence="1" type="ORF">S06H3_64543</name>
</gene>
<organism evidence="1">
    <name type="scientific">marine sediment metagenome</name>
    <dbReference type="NCBI Taxonomy" id="412755"/>
    <lineage>
        <taxon>unclassified sequences</taxon>
        <taxon>metagenomes</taxon>
        <taxon>ecological metagenomes</taxon>
    </lineage>
</organism>
<proteinExistence type="predicted"/>
<feature type="non-terminal residue" evidence="1">
    <location>
        <position position="117"/>
    </location>
</feature>
<dbReference type="EMBL" id="BARV01043146">
    <property type="protein sequence ID" value="GAI54237.1"/>
    <property type="molecule type" value="Genomic_DNA"/>
</dbReference>
<reference evidence="1" key="1">
    <citation type="journal article" date="2014" name="Front. Microbiol.">
        <title>High frequency of phylogenetically diverse reductive dehalogenase-homologous genes in deep subseafloor sedimentary metagenomes.</title>
        <authorList>
            <person name="Kawai M."/>
            <person name="Futagami T."/>
            <person name="Toyoda A."/>
            <person name="Takaki Y."/>
            <person name="Nishi S."/>
            <person name="Hori S."/>
            <person name="Arai W."/>
            <person name="Tsubouchi T."/>
            <person name="Morono Y."/>
            <person name="Uchiyama I."/>
            <person name="Ito T."/>
            <person name="Fujiyama A."/>
            <person name="Inagaki F."/>
            <person name="Takami H."/>
        </authorList>
    </citation>
    <scope>NUCLEOTIDE SEQUENCE</scope>
    <source>
        <strain evidence="1">Expedition CK06-06</strain>
    </source>
</reference>
<name>X1PD51_9ZZZZ</name>